<dbReference type="Gene3D" id="3.40.50.300">
    <property type="entry name" value="P-loop containing nucleotide triphosphate hydrolases"/>
    <property type="match status" value="2"/>
</dbReference>
<dbReference type="RefSeq" id="WP_242146856.1">
    <property type="nucleotide sequence ID" value="NZ_CP093379.1"/>
</dbReference>
<accession>A0ABY3WZH9</accession>
<dbReference type="PIRSF" id="PIRSF000980">
    <property type="entry name" value="RecC"/>
    <property type="match status" value="1"/>
</dbReference>
<dbReference type="Proteomes" id="UP000829542">
    <property type="component" value="Chromosome"/>
</dbReference>
<dbReference type="InterPro" id="IPR041500">
    <property type="entry name" value="RecC_C"/>
</dbReference>
<evidence type="ECO:0000259" key="11">
    <source>
        <dbReference type="Pfam" id="PF17946"/>
    </source>
</evidence>
<evidence type="ECO:0000256" key="9">
    <source>
        <dbReference type="ARBA" id="ARBA00023204"/>
    </source>
</evidence>
<feature type="domain" description="RecC C-terminal" evidence="11">
    <location>
        <begin position="865"/>
        <end position="1101"/>
    </location>
</feature>
<proteinExistence type="inferred from homology"/>
<evidence type="ECO:0000313" key="12">
    <source>
        <dbReference type="EMBL" id="UNM95020.1"/>
    </source>
</evidence>
<keyword evidence="4 10" id="KW-0378">Hydrolase</keyword>
<dbReference type="HAMAP" id="MF_01486">
    <property type="entry name" value="RecC"/>
    <property type="match status" value="1"/>
</dbReference>
<name>A0ABY3WZH9_9GAMM</name>
<evidence type="ECO:0000256" key="6">
    <source>
        <dbReference type="ARBA" id="ARBA00022839"/>
    </source>
</evidence>
<keyword evidence="8 10" id="KW-0238">DNA-binding</keyword>
<evidence type="ECO:0000256" key="10">
    <source>
        <dbReference type="HAMAP-Rule" id="MF_01486"/>
    </source>
</evidence>
<keyword evidence="2 10" id="KW-0547">Nucleotide-binding</keyword>
<organism evidence="12 13">
    <name type="scientific">Ignatzschineria rhizosphaerae</name>
    <dbReference type="NCBI Taxonomy" id="2923279"/>
    <lineage>
        <taxon>Bacteria</taxon>
        <taxon>Pseudomonadati</taxon>
        <taxon>Pseudomonadota</taxon>
        <taxon>Gammaproteobacteria</taxon>
        <taxon>Cardiobacteriales</taxon>
        <taxon>Ignatzschineriaceae</taxon>
        <taxon>Ignatzschineria</taxon>
    </lineage>
</organism>
<keyword evidence="9 10" id="KW-0234">DNA repair</keyword>
<keyword evidence="6 10" id="KW-0269">Exonuclease</keyword>
<dbReference type="Gene3D" id="3.40.50.10930">
    <property type="match status" value="1"/>
</dbReference>
<dbReference type="SUPFAM" id="SSF52540">
    <property type="entry name" value="P-loop containing nucleoside triphosphate hydrolases"/>
    <property type="match status" value="2"/>
</dbReference>
<comment type="similarity">
    <text evidence="10">Belongs to the RecC family.</text>
</comment>
<protein>
    <recommendedName>
        <fullName evidence="10">RecBCD enzyme subunit RecC</fullName>
    </recommendedName>
    <alternativeName>
        <fullName evidence="10">Exonuclease V subunit RecC</fullName>
        <shortName evidence="10">ExoV subunit RecC</shortName>
    </alternativeName>
    <alternativeName>
        <fullName evidence="10">Helicase/nuclease RecBCD subunit RecC</fullName>
    </alternativeName>
</protein>
<dbReference type="Gene3D" id="1.10.10.160">
    <property type="match status" value="1"/>
</dbReference>
<keyword evidence="7 10" id="KW-0067">ATP-binding</keyword>
<keyword evidence="1 10" id="KW-0540">Nuclease</keyword>
<dbReference type="EMBL" id="CP093379">
    <property type="protein sequence ID" value="UNM95020.1"/>
    <property type="molecule type" value="Genomic_DNA"/>
</dbReference>
<evidence type="ECO:0000256" key="2">
    <source>
        <dbReference type="ARBA" id="ARBA00022741"/>
    </source>
</evidence>
<evidence type="ECO:0000256" key="5">
    <source>
        <dbReference type="ARBA" id="ARBA00022806"/>
    </source>
</evidence>
<gene>
    <name evidence="10 12" type="primary">recC</name>
    <name evidence="12" type="ORF">MMG00_07150</name>
</gene>
<dbReference type="PANTHER" id="PTHR30591">
    <property type="entry name" value="RECBCD ENZYME SUBUNIT RECC"/>
    <property type="match status" value="1"/>
</dbReference>
<evidence type="ECO:0000256" key="7">
    <source>
        <dbReference type="ARBA" id="ARBA00022840"/>
    </source>
</evidence>
<dbReference type="Gene3D" id="1.10.486.10">
    <property type="entry name" value="PCRA, domain 4"/>
    <property type="match status" value="1"/>
</dbReference>
<dbReference type="InterPro" id="IPR011335">
    <property type="entry name" value="Restrct_endonuc-II-like"/>
</dbReference>
<dbReference type="InterPro" id="IPR027417">
    <property type="entry name" value="P-loop_NTPase"/>
</dbReference>
<dbReference type="InterPro" id="IPR013986">
    <property type="entry name" value="DExx_box_DNA_helicase_dom_sf"/>
</dbReference>
<keyword evidence="5 10" id="KW-0347">Helicase</keyword>
<evidence type="ECO:0000256" key="1">
    <source>
        <dbReference type="ARBA" id="ARBA00022722"/>
    </source>
</evidence>
<sequence length="1208" mass="140433">MSFHLYYSNHLDTLQYITGYITKIDPQKSPFDKEYFLVQNFGMARWMQIKLAKQLGILTQSEFLLPAKMLMNLLEMIFSEEEREKKPIERLSKDELFWPLVKIIDDARHQEDASSSDELFTPIQNYLTQYDKDTASKQDNSPLLGVLHLAQELAAIFDKYIVYRSQWINAWTKGELAPAYFDQKLPVELEAWQAALFKKLYENLGSPLHFGLLHPLIEQKLQDPKVISKLPKRLFIIGLNSLPPLFLDLIAQFSKVMDIHLFFNNPSQYYWGDLTKNSELPSFNLINFFEQAKSQIDPISPHIPKSVLNTLNEHWQNSYGNPLLASLGKVGRDHLHLLQKYDGDLDLQITEAFSEPEIHSLLQHLQAEIYHLRPARESVPFIVTPDDRSIQLHCTYSPMREVEALYDQILHQLEHNPDLAPEDIVVMTPDIESYAPFINAIFGSAPKERYLPYSISDISLKESETIFTTLLQILSLPESAFKASDLLLLLQMPEIMAQFHFEENDLSLIHFWIHDANIKQAIDGEHLTEELKIPYQDQFDWDINSWRWGLQRMLLGYGTESSPLDLYHPQRENEHPSPHTIMPYPHIEGKNAKILGNLCHFLDLLISTKDLLSGEKTIAQWRLILPKVWQDFFPQTPENSDKLHYTQKLWQNILEGADKIGFTKELPLKALTPLLENKLLEEKPEQNFIQGKITFCSFIPMRTIPFKMIAMIGMNQADFPKSTVHHSFDLIQYQPMRGDRSRNTDDRYLFLEALLSAKETLYLSYIGRSIRDNSTLYPSLLIDELLRYIDQVSTTSKGIETSAQITSLHPMASYNPALFKEKSMIQSFQNEWILMHENIEDYHAPYNYLDLICNYEAQDRITPLTDLSLETLIRFYQDPCQYFAEQRLNLSPFRDQTTSIEDDEPFTIHKGLDEYQFYQALTHNIMQSGLALQNSNQEIISESTIDEITQSLYQNYRLQGMLPKFAYGEISWLDKSLFPKELAKNLFESHYPYGQFNLLSFKSGITLHGKIPKASIEGNIILFEVGLLKHDRIMKGAITNLFYHATKTTENIAETLLLIGRGKEGIQKITYPYYQQSEAATLLTHLIKGYLTGIKGPIPYLYKRQSQEEIFQDSDFKEALMTLRSELPQYFKCSYQTFDPEIFYTLLKDEDLINSLVPTIRKQLNKVKSLVSGNNSFNRLFLQYGDKEIFGFILFYHHYLDELMPHEQ</sequence>
<dbReference type="Pfam" id="PF04257">
    <property type="entry name" value="Exonuc_V_gamma"/>
    <property type="match status" value="1"/>
</dbReference>
<evidence type="ECO:0000256" key="8">
    <source>
        <dbReference type="ARBA" id="ARBA00023125"/>
    </source>
</evidence>
<comment type="miscellaneous">
    <text evidence="10">In the RecBCD complex, RecB has a slow 3'-5' helicase, an exonuclease activity and loads RecA onto ssDNA, RecD has a fast 5'-3' helicase activity, while RecC stimulates the ATPase and processivity of the RecB helicase and contributes to recognition of the Chi site.</text>
</comment>
<dbReference type="Gene3D" id="1.10.10.990">
    <property type="match status" value="1"/>
</dbReference>
<dbReference type="Pfam" id="PF17946">
    <property type="entry name" value="RecC_C"/>
    <property type="match status" value="1"/>
</dbReference>
<dbReference type="PANTHER" id="PTHR30591:SF1">
    <property type="entry name" value="RECBCD ENZYME SUBUNIT RECC"/>
    <property type="match status" value="1"/>
</dbReference>
<keyword evidence="3 10" id="KW-0227">DNA damage</keyword>
<dbReference type="InterPro" id="IPR006697">
    <property type="entry name" value="RecC"/>
</dbReference>
<dbReference type="NCBIfam" id="TIGR01450">
    <property type="entry name" value="recC"/>
    <property type="match status" value="1"/>
</dbReference>
<comment type="function">
    <text evidence="10">A helicase/nuclease that prepares dsDNA breaks (DSB) for recombinational DNA repair. Binds to DSBs and unwinds DNA via a highly rapid and processive ATP-dependent bidirectional helicase activity. Unwinds dsDNA until it encounters a Chi (crossover hotspot instigator) sequence from the 3' direction. Cuts ssDNA a few nucleotides 3' to the Chi site. The properties and activities of the enzyme are changed at Chi. The Chi-altered holoenzyme produces a long 3'-ssDNA overhang and facilitates RecA-binding to the ssDNA for homologous DNA recombination and repair. Holoenzyme degrades any linearized DNA that is unable to undergo homologous recombination. In the holoenzyme this subunit recognizes the wild-type Chi sequence, and when added to isolated RecB increases its ATP-dependent helicase processivity.</text>
</comment>
<dbReference type="GO" id="GO:0008854">
    <property type="term" value="F:exodeoxyribonuclease V activity"/>
    <property type="evidence" value="ECO:0007669"/>
    <property type="project" value="UniProtKB-EC"/>
</dbReference>
<dbReference type="SUPFAM" id="SSF52980">
    <property type="entry name" value="Restriction endonuclease-like"/>
    <property type="match status" value="1"/>
</dbReference>
<comment type="subunit">
    <text evidence="10">Heterotrimer of RecB, RecC and RecD. All subunits contribute to DNA-binding.</text>
</comment>
<evidence type="ECO:0000313" key="13">
    <source>
        <dbReference type="Proteomes" id="UP000829542"/>
    </source>
</evidence>
<evidence type="ECO:0000256" key="4">
    <source>
        <dbReference type="ARBA" id="ARBA00022801"/>
    </source>
</evidence>
<keyword evidence="13" id="KW-1185">Reference proteome</keyword>
<reference evidence="12 13" key="1">
    <citation type="submission" date="2022-03" db="EMBL/GenBank/DDBJ databases">
        <title>Ignatzschineria rhizosphaerae HR5S32.</title>
        <authorList>
            <person name="Sun J.Q."/>
            <person name="Feng J.Y."/>
        </authorList>
    </citation>
    <scope>NUCLEOTIDE SEQUENCE [LARGE SCALE GENOMIC DNA]</scope>
    <source>
        <strain evidence="12 13">HR5S32</strain>
    </source>
</reference>
<evidence type="ECO:0000256" key="3">
    <source>
        <dbReference type="ARBA" id="ARBA00022763"/>
    </source>
</evidence>